<dbReference type="RefSeq" id="WP_083606988.1">
    <property type="nucleotide sequence ID" value="NZ_LVWI01000064.1"/>
</dbReference>
<evidence type="ECO:0000313" key="2">
    <source>
        <dbReference type="EMBL" id="OKP82860.1"/>
    </source>
</evidence>
<reference evidence="2 3" key="1">
    <citation type="submission" date="2016-03" db="EMBL/GenBank/DDBJ databases">
        <authorList>
            <person name="Sant'Anna F.H."/>
            <person name="Ambrosini A."/>
            <person name="Souza R."/>
            <person name="Bach E."/>
            <person name="Fernandes G."/>
            <person name="Balsanelli E."/>
            <person name="Baura V.A."/>
            <person name="Souza E.M."/>
            <person name="Passaglia L."/>
        </authorList>
    </citation>
    <scope>NUCLEOTIDE SEQUENCE [LARGE SCALE GENOMIC DNA]</scope>
    <source>
        <strain evidence="2 3">P26E</strain>
    </source>
</reference>
<organism evidence="2 3">
    <name type="scientific">Paenibacillus helianthi</name>
    <dbReference type="NCBI Taxonomy" id="1349432"/>
    <lineage>
        <taxon>Bacteria</taxon>
        <taxon>Bacillati</taxon>
        <taxon>Bacillota</taxon>
        <taxon>Bacilli</taxon>
        <taxon>Bacillales</taxon>
        <taxon>Paenibacillaceae</taxon>
        <taxon>Paenibacillus</taxon>
    </lineage>
</organism>
<evidence type="ECO:0000313" key="3">
    <source>
        <dbReference type="Proteomes" id="UP000186058"/>
    </source>
</evidence>
<proteinExistence type="predicted"/>
<comment type="caution">
    <text evidence="2">The sequence shown here is derived from an EMBL/GenBank/DDBJ whole genome shotgun (WGS) entry which is preliminary data.</text>
</comment>
<feature type="chain" id="PRO_5045382728" evidence="1">
    <location>
        <begin position="29"/>
        <end position="319"/>
    </location>
</feature>
<keyword evidence="3" id="KW-1185">Reference proteome</keyword>
<gene>
    <name evidence="2" type="ORF">A3844_23105</name>
</gene>
<dbReference type="Proteomes" id="UP000186058">
    <property type="component" value="Unassembled WGS sequence"/>
</dbReference>
<name>A0ABX3EHT4_9BACL</name>
<accession>A0ABX3EHT4</accession>
<evidence type="ECO:0000256" key="1">
    <source>
        <dbReference type="SAM" id="SignalP"/>
    </source>
</evidence>
<sequence>MKMKKILLSAAITAVLGLPAGINGHVLAEGAATGTAGASAPAPGSKVTAEAGSSHAEAVYKAALPMLASSARLPEAVRFLNSNIYAVSPYQATVLTLKLENLHKAAMNTWESKFSSSSVQRKLTSVYKAGISMTKLAETTQDASLRDLLKSAGESGYKLETAEGSFFPVIDYAAYRKYKVYVTNDIRDYISIMATEADLPSSKDNGLVISWGDVAARALAQEEFIQSHPKSNRISAVKALYSQYVINTFYGQNNTPLFHYDNLEMDLEAQKAYSSILSKSNGSSPFLLKLEGFMKLLKENGYKLDDGVTDYLKTEVPQS</sequence>
<feature type="signal peptide" evidence="1">
    <location>
        <begin position="1"/>
        <end position="28"/>
    </location>
</feature>
<dbReference type="EMBL" id="LVWI01000064">
    <property type="protein sequence ID" value="OKP82860.1"/>
    <property type="molecule type" value="Genomic_DNA"/>
</dbReference>
<protein>
    <submittedName>
        <fullName evidence="2">Uncharacterized protein</fullName>
    </submittedName>
</protein>
<keyword evidence="1" id="KW-0732">Signal</keyword>